<dbReference type="AlphaFoldDB" id="A0A2P2CCE2"/>
<reference evidence="1" key="1">
    <citation type="submission" date="2015-08" db="EMBL/GenBank/DDBJ databases">
        <authorList>
            <person name="Babu N.S."/>
            <person name="Beckwith C.J."/>
            <person name="Beseler K.G."/>
            <person name="Brison A."/>
            <person name="Carone J.V."/>
            <person name="Caskin T.P."/>
            <person name="Diamond M."/>
            <person name="Durham M.E."/>
            <person name="Foxe J.M."/>
            <person name="Go M."/>
            <person name="Henderson B.A."/>
            <person name="Jones I.B."/>
            <person name="McGettigan J.A."/>
            <person name="Micheletti S.J."/>
            <person name="Nasrallah M.E."/>
            <person name="Ortiz D."/>
            <person name="Piller C.R."/>
            <person name="Privatt S.R."/>
            <person name="Schneider S.L."/>
            <person name="Sharp S."/>
            <person name="Smith T.C."/>
            <person name="Stanton J.D."/>
            <person name="Ullery H.E."/>
            <person name="Wilson R.J."/>
            <person name="Serrano M.G."/>
            <person name="Buck G."/>
            <person name="Lee V."/>
            <person name="Wang Y."/>
            <person name="Carvalho R."/>
            <person name="Voegtly L."/>
            <person name="Shi R."/>
            <person name="Duckworth R."/>
            <person name="Johnson A."/>
            <person name="Loviza R."/>
            <person name="Walstead R."/>
            <person name="Shah Z."/>
            <person name="Kiflezghi M."/>
            <person name="Wade K."/>
            <person name="Ball S.L."/>
            <person name="Bradley K.W."/>
            <person name="Asai D.J."/>
            <person name="Bowman C.A."/>
            <person name="Russell D.A."/>
            <person name="Pope W.H."/>
            <person name="Jacobs-Sera D."/>
            <person name="Hendrix R.W."/>
            <person name="Hatfull G.F."/>
        </authorList>
    </citation>
    <scope>NUCLEOTIDE SEQUENCE</scope>
</reference>
<gene>
    <name evidence="1" type="ORF">NOCA1190021</name>
</gene>
<protein>
    <submittedName>
        <fullName evidence="1">Uncharacterized protein</fullName>
    </submittedName>
</protein>
<accession>A0A2P2CCE2</accession>
<dbReference type="EMBL" id="CZKB01000011">
    <property type="protein sequence ID" value="CUR59658.1"/>
    <property type="molecule type" value="Genomic_DNA"/>
</dbReference>
<organism evidence="1">
    <name type="scientific">metagenome</name>
    <dbReference type="NCBI Taxonomy" id="256318"/>
    <lineage>
        <taxon>unclassified sequences</taxon>
        <taxon>metagenomes</taxon>
    </lineage>
</organism>
<dbReference type="InterPro" id="IPR032710">
    <property type="entry name" value="NTF2-like_dom_sf"/>
</dbReference>
<proteinExistence type="predicted"/>
<evidence type="ECO:0000313" key="1">
    <source>
        <dbReference type="EMBL" id="CUR59658.1"/>
    </source>
</evidence>
<dbReference type="SUPFAM" id="SSF54427">
    <property type="entry name" value="NTF2-like"/>
    <property type="match status" value="1"/>
</dbReference>
<sequence>MSGAAYTVRAMMIRTLLASALTVISLGIGGPATVSVPSAAEQTGREYQSQESTPQTELRRAVYTYSRAFLGGNARKAYALLAPRCRNAIAYNDFAEIVDAAHDVYGNLPIRSYTATISGDRAHVTYRYAVGRLDQVREPWVRRAAGWRNNQC</sequence>
<name>A0A2P2CCE2_9ZZZZ</name>